<protein>
    <submittedName>
        <fullName evidence="11">Exopolysaccharide biosynthesis polyprenyl glycosylphosphotransferase</fullName>
    </submittedName>
</protein>
<dbReference type="InterPro" id="IPR017475">
    <property type="entry name" value="EPS_sugar_tfrase"/>
</dbReference>
<keyword evidence="4" id="KW-1003">Cell membrane</keyword>
<reference evidence="11 12" key="1">
    <citation type="submission" date="2022-08" db="EMBL/GenBank/DDBJ databases">
        <title>Tractidigestivibacter montrealensis type strain KD21.</title>
        <authorList>
            <person name="Diop K."/>
            <person name="Richard C."/>
            <person name="Routy B."/>
        </authorList>
    </citation>
    <scope>NUCLEOTIDE SEQUENCE [LARGE SCALE GENOMIC DNA]</scope>
    <source>
        <strain evidence="11 12">KD21</strain>
    </source>
</reference>
<dbReference type="InterPro" id="IPR003362">
    <property type="entry name" value="Bact_transf"/>
</dbReference>
<feature type="transmembrane region" description="Helical" evidence="9">
    <location>
        <begin position="108"/>
        <end position="128"/>
    </location>
</feature>
<evidence type="ECO:0000256" key="7">
    <source>
        <dbReference type="ARBA" id="ARBA00022989"/>
    </source>
</evidence>
<dbReference type="NCBIfam" id="TIGR03025">
    <property type="entry name" value="EPS_sugtrans"/>
    <property type="match status" value="1"/>
</dbReference>
<dbReference type="RefSeq" id="WP_258499695.1">
    <property type="nucleotide sequence ID" value="NZ_JANSKA010000008.1"/>
</dbReference>
<evidence type="ECO:0000256" key="1">
    <source>
        <dbReference type="ARBA" id="ARBA00004141"/>
    </source>
</evidence>
<evidence type="ECO:0000313" key="12">
    <source>
        <dbReference type="Proteomes" id="UP001204320"/>
    </source>
</evidence>
<keyword evidence="8 9" id="KW-0472">Membrane</keyword>
<comment type="similarity">
    <text evidence="3">Belongs to the bacterial sugar transferase family.</text>
</comment>
<sequence>MKLPRFARRLLLWALDVACVMASLYISLTMRFGQIGLSGAESRVGDYIVLTLLLLVTFLNFAVHRNRGFMKRTGSQEFGVVLSYNVWLLVGIAVLVVALHVQPSPSRLMLLYFVIVNVIIMSVMRAIAKAAARALLAGERLGASIVMVVEQGQRERIERVFDTGATYSIAGWLELADGRVSGTVADKDVTSEIEALPEALGDTRVDDVFVFAPTTPEQETSALLDAAERMGSNCHVALALPDPSLQGACLDLFGGFPTVSYSGRGSRFYLVFLKRLIDIVVSLLVIVVAFIPGVILAIVIALQSKGAPFYSQERLGLGGKHFKLLKFRSMVADANDVEKYFTPEQLREWQTERKLDNDPRVTGIGRFLRKTSLDEFPQFINVFKGDMSIVGPRPIVDEEISHYGDRASEFLSCKPGITGWWQVEARNDADYASGRRQALELYYVRHASATLDWNIFKRTFGAVFHGTGK</sequence>
<proteinExistence type="inferred from homology"/>
<evidence type="ECO:0000313" key="11">
    <source>
        <dbReference type="EMBL" id="MCR9037293.1"/>
    </source>
</evidence>
<evidence type="ECO:0000256" key="2">
    <source>
        <dbReference type="ARBA" id="ARBA00004236"/>
    </source>
</evidence>
<keyword evidence="6 9" id="KW-0812">Transmembrane</keyword>
<dbReference type="EMBL" id="JANSKA010000008">
    <property type="protein sequence ID" value="MCR9037293.1"/>
    <property type="molecule type" value="Genomic_DNA"/>
</dbReference>
<comment type="subcellular location">
    <subcellularLocation>
        <location evidence="2">Cell membrane</location>
    </subcellularLocation>
    <subcellularLocation>
        <location evidence="1">Membrane</location>
        <topology evidence="1">Multi-pass membrane protein</topology>
    </subcellularLocation>
</comment>
<keyword evidence="12" id="KW-1185">Reference proteome</keyword>
<feature type="domain" description="Bacterial sugar transferase" evidence="10">
    <location>
        <begin position="274"/>
        <end position="464"/>
    </location>
</feature>
<dbReference type="Pfam" id="PF02397">
    <property type="entry name" value="Bac_transf"/>
    <property type="match status" value="1"/>
</dbReference>
<gene>
    <name evidence="11" type="ORF">NVS32_10065</name>
</gene>
<feature type="transmembrane region" description="Helical" evidence="9">
    <location>
        <begin position="44"/>
        <end position="63"/>
    </location>
</feature>
<evidence type="ECO:0000256" key="5">
    <source>
        <dbReference type="ARBA" id="ARBA00022679"/>
    </source>
</evidence>
<feature type="transmembrane region" description="Helical" evidence="9">
    <location>
        <begin position="12"/>
        <end position="32"/>
    </location>
</feature>
<feature type="transmembrane region" description="Helical" evidence="9">
    <location>
        <begin position="276"/>
        <end position="302"/>
    </location>
</feature>
<dbReference type="PANTHER" id="PTHR30576:SF4">
    <property type="entry name" value="UNDECAPRENYL-PHOSPHATE GALACTOSE PHOSPHOTRANSFERASE"/>
    <property type="match status" value="1"/>
</dbReference>
<keyword evidence="5" id="KW-0808">Transferase</keyword>
<keyword evidence="7 9" id="KW-1133">Transmembrane helix</keyword>
<dbReference type="Proteomes" id="UP001204320">
    <property type="component" value="Unassembled WGS sequence"/>
</dbReference>
<comment type="caution">
    <text evidence="11">The sequence shown here is derived from an EMBL/GenBank/DDBJ whole genome shotgun (WGS) entry which is preliminary data.</text>
</comment>
<evidence type="ECO:0000256" key="6">
    <source>
        <dbReference type="ARBA" id="ARBA00022692"/>
    </source>
</evidence>
<evidence type="ECO:0000256" key="4">
    <source>
        <dbReference type="ARBA" id="ARBA00022475"/>
    </source>
</evidence>
<feature type="transmembrane region" description="Helical" evidence="9">
    <location>
        <begin position="84"/>
        <end position="102"/>
    </location>
</feature>
<dbReference type="PANTHER" id="PTHR30576">
    <property type="entry name" value="COLANIC BIOSYNTHESIS UDP-GLUCOSE LIPID CARRIER TRANSFERASE"/>
    <property type="match status" value="1"/>
</dbReference>
<name>A0ABT1ZAU6_9ACTN</name>
<evidence type="ECO:0000256" key="8">
    <source>
        <dbReference type="ARBA" id="ARBA00023136"/>
    </source>
</evidence>
<evidence type="ECO:0000256" key="3">
    <source>
        <dbReference type="ARBA" id="ARBA00006464"/>
    </source>
</evidence>
<evidence type="ECO:0000256" key="9">
    <source>
        <dbReference type="SAM" id="Phobius"/>
    </source>
</evidence>
<evidence type="ECO:0000259" key="10">
    <source>
        <dbReference type="Pfam" id="PF02397"/>
    </source>
</evidence>
<accession>A0ABT1ZAU6</accession>
<dbReference type="Pfam" id="PF13727">
    <property type="entry name" value="CoA_binding_3"/>
    <property type="match status" value="1"/>
</dbReference>
<organism evidence="11 12">
    <name type="scientific">Tractidigestivibacter montrealensis</name>
    <dbReference type="NCBI Taxonomy" id="2972466"/>
    <lineage>
        <taxon>Bacteria</taxon>
        <taxon>Bacillati</taxon>
        <taxon>Actinomycetota</taxon>
        <taxon>Coriobacteriia</taxon>
        <taxon>Coriobacteriales</taxon>
        <taxon>Atopobiaceae</taxon>
        <taxon>Tractidigestivibacter</taxon>
    </lineage>
</organism>